<dbReference type="Pfam" id="PF07460">
    <property type="entry name" value="NUMOD3"/>
    <property type="match status" value="2"/>
</dbReference>
<evidence type="ECO:0000256" key="1">
    <source>
        <dbReference type="ARBA" id="ARBA00010045"/>
    </source>
</evidence>
<name>A0A0F9J9C1_9ZZZZ</name>
<organism evidence="4">
    <name type="scientific">marine sediment metagenome</name>
    <dbReference type="NCBI Taxonomy" id="412755"/>
    <lineage>
        <taxon>unclassified sequences</taxon>
        <taxon>metagenomes</taxon>
        <taxon>ecological metagenomes</taxon>
    </lineage>
</organism>
<feature type="domain" description="GIY-YIG" evidence="2">
    <location>
        <begin position="9"/>
        <end position="103"/>
    </location>
</feature>
<dbReference type="EMBL" id="LAZR01010586">
    <property type="protein sequence ID" value="KKM66173.1"/>
    <property type="molecule type" value="Genomic_DNA"/>
</dbReference>
<dbReference type="GO" id="GO:0003677">
    <property type="term" value="F:DNA binding"/>
    <property type="evidence" value="ECO:0007669"/>
    <property type="project" value="InterPro"/>
</dbReference>
<dbReference type="InterPro" id="IPR036388">
    <property type="entry name" value="WH-like_DNA-bd_sf"/>
</dbReference>
<feature type="domain" description="Nuclease associated modular" evidence="3">
    <location>
        <begin position="141"/>
        <end position="157"/>
    </location>
</feature>
<dbReference type="Gene3D" id="1.10.10.10">
    <property type="entry name" value="Winged helix-like DNA-binding domain superfamily/Winged helix DNA-binding domain"/>
    <property type="match status" value="1"/>
</dbReference>
<dbReference type="Gene3D" id="3.40.1440.10">
    <property type="entry name" value="GIY-YIG endonuclease"/>
    <property type="match status" value="1"/>
</dbReference>
<dbReference type="AlphaFoldDB" id="A0A0F9J9C1"/>
<reference evidence="4" key="1">
    <citation type="journal article" date="2015" name="Nature">
        <title>Complex archaea that bridge the gap between prokaryotes and eukaryotes.</title>
        <authorList>
            <person name="Spang A."/>
            <person name="Saw J.H."/>
            <person name="Jorgensen S.L."/>
            <person name="Zaremba-Niedzwiedzka K."/>
            <person name="Martijn J."/>
            <person name="Lind A.E."/>
            <person name="van Eijk R."/>
            <person name="Schleper C."/>
            <person name="Guy L."/>
            <person name="Ettema T.J."/>
        </authorList>
    </citation>
    <scope>NUCLEOTIDE SEQUENCE</scope>
</reference>
<sequence length="252" mass="29299">MNENKQIKYGSIYRAVFSNNKSYIGYALNVRIRKQRHKLHSFNKNSKEYNYAFHRAIRKYGWYNVIWYILEDKIVSNNLPKIEIFYISKYNTYHKGYNETKGGGGWLGKRHTNATKEKISKSKKGSRLTPETRAKISASLKGRVCSEEHKRKVAFSKMGDKNPMSNPEYRKRVSEARKGLVVSAETKMKISKTCMDRNINAKKYKIIAPNGSEQIVFNLSKYCRKNNLNVGHMSSVANGQRRHHKGHKVEKI</sequence>
<dbReference type="NCBIfam" id="TIGR01453">
    <property type="entry name" value="grpIintron_endo"/>
    <property type="match status" value="1"/>
</dbReference>
<dbReference type="InterPro" id="IPR006350">
    <property type="entry name" value="Intron_endoG1"/>
</dbReference>
<gene>
    <name evidence="4" type="ORF">LCGC14_1483860</name>
</gene>
<dbReference type="SMART" id="SM00465">
    <property type="entry name" value="GIYc"/>
    <property type="match status" value="1"/>
</dbReference>
<dbReference type="InterPro" id="IPR035901">
    <property type="entry name" value="GIY-YIG_endonuc_sf"/>
</dbReference>
<evidence type="ECO:0008006" key="5">
    <source>
        <dbReference type="Google" id="ProtNLM"/>
    </source>
</evidence>
<comment type="similarity">
    <text evidence="1">To endonucleases of group I introns of fungi and phage.</text>
</comment>
<proteinExistence type="predicted"/>
<dbReference type="InterPro" id="IPR003611">
    <property type="entry name" value="NUMOD3"/>
</dbReference>
<comment type="caution">
    <text evidence="4">The sequence shown here is derived from an EMBL/GenBank/DDBJ whole genome shotgun (WGS) entry which is preliminary data.</text>
</comment>
<evidence type="ECO:0000259" key="2">
    <source>
        <dbReference type="SMART" id="SM00465"/>
    </source>
</evidence>
<feature type="domain" description="Nuclease associated modular" evidence="3">
    <location>
        <begin position="178"/>
        <end position="194"/>
    </location>
</feature>
<accession>A0A0F9J9C1</accession>
<feature type="domain" description="Nuclease associated modular" evidence="3">
    <location>
        <begin position="107"/>
        <end position="123"/>
    </location>
</feature>
<evidence type="ECO:0000313" key="4">
    <source>
        <dbReference type="EMBL" id="KKM66173.1"/>
    </source>
</evidence>
<protein>
    <recommendedName>
        <fullName evidence="5">GIY-YIG domain-containing protein</fullName>
    </recommendedName>
</protein>
<dbReference type="InterPro" id="IPR000305">
    <property type="entry name" value="GIY-YIG_endonuc"/>
</dbReference>
<dbReference type="GO" id="GO:0004519">
    <property type="term" value="F:endonuclease activity"/>
    <property type="evidence" value="ECO:0007669"/>
    <property type="project" value="InterPro"/>
</dbReference>
<dbReference type="SMART" id="SM00496">
    <property type="entry name" value="IENR2"/>
    <property type="match status" value="4"/>
</dbReference>
<feature type="domain" description="Nuclease associated modular" evidence="3">
    <location>
        <begin position="124"/>
        <end position="140"/>
    </location>
</feature>
<evidence type="ECO:0000259" key="3">
    <source>
        <dbReference type="SMART" id="SM00496"/>
    </source>
</evidence>